<comment type="caution">
    <text evidence="3">The sequence shown here is derived from an EMBL/GenBank/DDBJ whole genome shotgun (WGS) entry which is preliminary data.</text>
</comment>
<proteinExistence type="predicted"/>
<dbReference type="CDD" id="cd03506">
    <property type="entry name" value="Delta6-FADS-like"/>
    <property type="match status" value="1"/>
</dbReference>
<dbReference type="Pfam" id="PF00487">
    <property type="entry name" value="FA_desaturase"/>
    <property type="match status" value="1"/>
</dbReference>
<dbReference type="EMBL" id="JAOTPL010000001">
    <property type="protein sequence ID" value="MCU7693008.1"/>
    <property type="molecule type" value="Genomic_DNA"/>
</dbReference>
<dbReference type="AlphaFoldDB" id="A0AAE3IKP2"/>
<dbReference type="PIRSF" id="PIRSF015921">
    <property type="entry name" value="FA_sphinglp_des"/>
    <property type="match status" value="1"/>
</dbReference>
<dbReference type="PANTHER" id="PTHR19353:SF19">
    <property type="entry name" value="DELTA(5) FATTY ACID DESATURASE C-RELATED"/>
    <property type="match status" value="1"/>
</dbReference>
<dbReference type="GO" id="GO:0008610">
    <property type="term" value="P:lipid biosynthetic process"/>
    <property type="evidence" value="ECO:0007669"/>
    <property type="project" value="UniProtKB-ARBA"/>
</dbReference>
<accession>A0AAE3IKP2</accession>
<dbReference type="RefSeq" id="WP_263036496.1">
    <property type="nucleotide sequence ID" value="NZ_JAOTPL010000001.1"/>
</dbReference>
<dbReference type="InterPro" id="IPR005804">
    <property type="entry name" value="FA_desaturase_dom"/>
</dbReference>
<feature type="transmembrane region" description="Helical" evidence="1">
    <location>
        <begin position="229"/>
        <end position="251"/>
    </location>
</feature>
<reference evidence="3" key="1">
    <citation type="submission" date="2022-10" db="EMBL/GenBank/DDBJ databases">
        <authorList>
            <person name="Kim H.S."/>
            <person name="Kim J.-S."/>
            <person name="Suh M.K."/>
            <person name="Eom M.K."/>
            <person name="Lee J.-S."/>
        </authorList>
    </citation>
    <scope>NUCLEOTIDE SEQUENCE</scope>
    <source>
        <strain evidence="3">LIP-5</strain>
    </source>
</reference>
<evidence type="ECO:0000313" key="4">
    <source>
        <dbReference type="Proteomes" id="UP001209317"/>
    </source>
</evidence>
<organism evidence="3 4">
    <name type="scientific">Haoranjiania flava</name>
    <dbReference type="NCBI Taxonomy" id="1856322"/>
    <lineage>
        <taxon>Bacteria</taxon>
        <taxon>Pseudomonadati</taxon>
        <taxon>Bacteroidota</taxon>
        <taxon>Chitinophagia</taxon>
        <taxon>Chitinophagales</taxon>
        <taxon>Chitinophagaceae</taxon>
        <taxon>Haoranjiania</taxon>
    </lineage>
</organism>
<evidence type="ECO:0000313" key="3">
    <source>
        <dbReference type="EMBL" id="MCU7693008.1"/>
    </source>
</evidence>
<gene>
    <name evidence="3" type="ORF">OD355_00600</name>
</gene>
<keyword evidence="1" id="KW-0472">Membrane</keyword>
<evidence type="ECO:0000256" key="1">
    <source>
        <dbReference type="SAM" id="Phobius"/>
    </source>
</evidence>
<feature type="transmembrane region" description="Helical" evidence="1">
    <location>
        <begin position="38"/>
        <end position="59"/>
    </location>
</feature>
<feature type="transmembrane region" description="Helical" evidence="1">
    <location>
        <begin position="65"/>
        <end position="87"/>
    </location>
</feature>
<keyword evidence="1" id="KW-1133">Transmembrane helix</keyword>
<evidence type="ECO:0000259" key="2">
    <source>
        <dbReference type="Pfam" id="PF00487"/>
    </source>
</evidence>
<dbReference type="GO" id="GO:0016020">
    <property type="term" value="C:membrane"/>
    <property type="evidence" value="ECO:0007669"/>
    <property type="project" value="TreeGrafter"/>
</dbReference>
<name>A0AAE3IKP2_9BACT</name>
<dbReference type="GO" id="GO:0016717">
    <property type="term" value="F:oxidoreductase activity, acting on paired donors, with oxidation of a pair of donors resulting in the reduction of molecular oxygen to two molecules of water"/>
    <property type="evidence" value="ECO:0007669"/>
    <property type="project" value="TreeGrafter"/>
</dbReference>
<feature type="transmembrane region" description="Helical" evidence="1">
    <location>
        <begin position="162"/>
        <end position="181"/>
    </location>
</feature>
<dbReference type="InterPro" id="IPR012171">
    <property type="entry name" value="Fatty_acid_desaturase"/>
</dbReference>
<protein>
    <submittedName>
        <fullName evidence="3">Acyl-CoA desaturase</fullName>
    </submittedName>
</protein>
<sequence>MQTPKFARTSPSFHVELKNRINEYFKQTGQNTFGGYKIYLKAAVLVALFAYCYIQLVFFTPGNNWISLLLCALLGILTAGIGFNVMHDGAHGSFSRSPLVNNIASNIAEFIGASQFMWKMKHNVLHHAYTNIDGMDDDIEAKPFLRFAPTQKYYKMHRFQHVYFWFFYCILHFYWTFFTDFKKYFTQKIGDMPLKKMSTKDHVSFWLFKLAYFSLFVGVPIWQVGFLNWFAGFGVFTLVTGFILSITFQLAHTVEHTDFPIPDDKNKIDDEWAVHQLKTTANFATKNKFLSWYMGGLNFQVEHHLFPKVSHVHYPAINRIVKQACKEYNVKYNEYKLFRHAVISHIKFLKQMGRPGLA</sequence>
<dbReference type="PANTHER" id="PTHR19353">
    <property type="entry name" value="FATTY ACID DESATURASE 2"/>
    <property type="match status" value="1"/>
</dbReference>
<feature type="transmembrane region" description="Helical" evidence="1">
    <location>
        <begin position="202"/>
        <end position="223"/>
    </location>
</feature>
<keyword evidence="4" id="KW-1185">Reference proteome</keyword>
<keyword evidence="1" id="KW-0812">Transmembrane</keyword>
<feature type="domain" description="Fatty acid desaturase" evidence="2">
    <location>
        <begin position="64"/>
        <end position="335"/>
    </location>
</feature>
<dbReference type="Proteomes" id="UP001209317">
    <property type="component" value="Unassembled WGS sequence"/>
</dbReference>